<evidence type="ECO:0000313" key="3">
    <source>
        <dbReference type="Proteomes" id="UP001143543"/>
    </source>
</evidence>
<evidence type="ECO:0000313" key="2">
    <source>
        <dbReference type="EMBL" id="GLB47825.1"/>
    </source>
</evidence>
<gene>
    <name evidence="2" type="ORF">Y10_01930</name>
</gene>
<protein>
    <recommendedName>
        <fullName evidence="4">Tetratricopeptide repeat protein</fullName>
    </recommendedName>
</protein>
<name>A0ABQ5MFL6_9FLAO</name>
<dbReference type="PROSITE" id="PS50005">
    <property type="entry name" value="TPR"/>
    <property type="match status" value="1"/>
</dbReference>
<dbReference type="EMBL" id="BRVO01000001">
    <property type="protein sequence ID" value="GLB47825.1"/>
    <property type="molecule type" value="Genomic_DNA"/>
</dbReference>
<dbReference type="Gene3D" id="1.25.40.10">
    <property type="entry name" value="Tetratricopeptide repeat domain"/>
    <property type="match status" value="1"/>
</dbReference>
<evidence type="ECO:0000256" key="1">
    <source>
        <dbReference type="PROSITE-ProRule" id="PRU00339"/>
    </source>
</evidence>
<sequence length="286" mass="33006">MLLVTAQTGFSQNSYYTEFENYAEVGDTIKQYEILRDWEKDAPQDPELFYSYFLYYYLKANGKFEAGGVDKLYENNAERTSDTISFSYLSERFFAKHTEIDKAYAALDKAIALAPNRLDLRVYKIETTASLFFYKMALEALEDMIKQGAVNHMEWHLPANEEVVSENLVFEVFDKMFSNADFMSTHNIPYLKQTAQTAIQLFPNYAKGYTVLGMSYLVYDQKEEAIKILEQGAKVLPENISILKLLGQSYNLTDQTDKAKKVYEKIETVGTEAEKEYARSYLSTMD</sequence>
<dbReference type="Proteomes" id="UP001143543">
    <property type="component" value="Unassembled WGS sequence"/>
</dbReference>
<comment type="caution">
    <text evidence="2">The sequence shown here is derived from an EMBL/GenBank/DDBJ whole genome shotgun (WGS) entry which is preliminary data.</text>
</comment>
<proteinExistence type="predicted"/>
<dbReference type="InterPro" id="IPR011990">
    <property type="entry name" value="TPR-like_helical_dom_sf"/>
</dbReference>
<keyword evidence="3" id="KW-1185">Reference proteome</keyword>
<feature type="repeat" description="TPR" evidence="1">
    <location>
        <begin position="206"/>
        <end position="239"/>
    </location>
</feature>
<dbReference type="SUPFAM" id="SSF48452">
    <property type="entry name" value="TPR-like"/>
    <property type="match status" value="1"/>
</dbReference>
<organism evidence="2 3">
    <name type="scientific">Neptunitalea lumnitzerae</name>
    <dbReference type="NCBI Taxonomy" id="2965509"/>
    <lineage>
        <taxon>Bacteria</taxon>
        <taxon>Pseudomonadati</taxon>
        <taxon>Bacteroidota</taxon>
        <taxon>Flavobacteriia</taxon>
        <taxon>Flavobacteriales</taxon>
        <taxon>Flavobacteriaceae</taxon>
        <taxon>Neptunitalea</taxon>
    </lineage>
</organism>
<reference evidence="2" key="1">
    <citation type="submission" date="2022-07" db="EMBL/GenBank/DDBJ databases">
        <title>Taxonomy of Novel Oxalotrophic and Methylotrophic Bacteria.</title>
        <authorList>
            <person name="Sahin N."/>
            <person name="Tani A."/>
        </authorList>
    </citation>
    <scope>NUCLEOTIDE SEQUENCE</scope>
    <source>
        <strain evidence="2">Y10</strain>
    </source>
</reference>
<dbReference type="InterPro" id="IPR019734">
    <property type="entry name" value="TPR_rpt"/>
</dbReference>
<keyword evidence="1" id="KW-0802">TPR repeat</keyword>
<evidence type="ECO:0008006" key="4">
    <source>
        <dbReference type="Google" id="ProtNLM"/>
    </source>
</evidence>
<accession>A0ABQ5MFL6</accession>